<evidence type="ECO:0000259" key="3">
    <source>
        <dbReference type="Pfam" id="PF21678"/>
    </source>
</evidence>
<dbReference type="InterPro" id="IPR029636">
    <property type="entry name" value="Csf1"/>
</dbReference>
<evidence type="ECO:0000259" key="4">
    <source>
        <dbReference type="Pfam" id="PF25038"/>
    </source>
</evidence>
<evidence type="ECO:0000256" key="2">
    <source>
        <dbReference type="SAM" id="Phobius"/>
    </source>
</evidence>
<dbReference type="InterPro" id="IPR048636">
    <property type="entry name" value="Csf1_N"/>
</dbReference>
<feature type="compositionally biased region" description="Polar residues" evidence="1">
    <location>
        <begin position="3175"/>
        <end position="3184"/>
    </location>
</feature>
<feature type="region of interest" description="Disordered" evidence="1">
    <location>
        <begin position="1155"/>
        <end position="1195"/>
    </location>
</feature>
<dbReference type="Pfam" id="PF21678">
    <property type="entry name" value="Csf1_N"/>
    <property type="match status" value="2"/>
</dbReference>
<feature type="domain" description="Csf1 N-terminal" evidence="3">
    <location>
        <begin position="248"/>
        <end position="860"/>
    </location>
</feature>
<sequence length="3261" mass="359493">MSSGGFFLGPGSGFNAPFLGVLIAGGVLSAFSLLYFNRVFASLVSWGIRTYTWHRYRVYIDIQALQISLLAGRIFFTGLRYHGNNETILVQNGHITWAYWLRRVREVHVGKGKGVEGAGDDGAVDLAAKLQCRIKVSLLGLEWFIYNRSPAYDSILSGIVDAADVGNESDPGTQGLETAPPPPPPAPVRGKRSGRQDASSKLPPGRFSVETQRSGAGGLEEKCPPSQRSSASDIDGDNGGYPSDGDTGLPLFLQLLPVHLECDRAALVMGNENTKAILIVKANTLSGEVDASETETPDPYRQCFRLKFGHPVIEMKENMDFKEEQADRAARDKQTAQSSRSTPSRSFFHWQTRRLHKSIRGLVPFWNKSVESFSPSSRGIGTAASQAPGLGGQWQGLSRYLSDEAEDQKSRWASSEYAAVPTILDSPEASLTIFWDVVGKVGSASMSQEKAAEQSLNINGAEPPAWAIHLSLKGGSINYGPWADRHRADLQRTFVPSLCKDATPARRLPQGAYRMPTQFKFFVDLQDTTNIRIPVREESKNWKWKGKEPLSKKANSHPTRKSRGRSKKSDQPADMHQRPYGWLDIRVPANATVSYSMDMTASASGYTNTLDLDLPNTEISSSINHELLWRSGRQRITCDLSTPLRWNALRQWHVNVVSDDLELYLLREHVFLLIDLVDDWASGPPIDYLVFTPFKYHLNLHLQNVRLFLNLNDANIVNNPADLEDNIYLIISSPLFRFGTCIPIDNYRPRKNAIPFDIRAETASVDLHVPPWNTQAPFLTSKEVGRLENLGVDGTYHYNATTSPSNTDTLILNVTGQSPVAHLHGFVIRYFLKLKDNYFGDDIHFKTLEEYQDLLRLKENDPDAELANKPPPKKSNDLDIMLSIRADDPKVLLPANLYSAQRHIQIDTASLSLDLRFTNYYMDMDLVLAPLNLSLGSTESGSETPMSATSSTQIFVDGLNVYGHRLFGLPPTEPTYMCNWDLSIGALTGECTTEFLTTLVSSVKAFAFTFDDDENALISLSSIVVHDVTFLRVFASSVRLWLHVEDAAFLLSAGTIEVNYNDWARSHYSKRAEVKIPDIKLSCVNAESATRHKARSHHPVETDALVETSLRLAIIGRKANFSTERKLQQELVQQHDQRTHRTPFLILPGVAGDASPASVDPLAQSVPPVPMPARPEDLGEDGASLNSKGTSKWPRGLQHKSSFLSLASSGQSSVLKPFSSRRSSGKGKLGERLSHHSPLNSRLDDKQSSFLPARELSPSTRHSAFYSMPGDHSEDVVHNTVAFSSQYFAPYFPLENVRPNRREAVMQNVQQDDEGSAEFDSANFDLEDIHPDLLNEDSAHSSVLLELPSGLTAFCNPASLRYVAALLSALQPTDPDSLLDTLQIGAMKEIFNMQKDQKMNGRISDLLVRLPRVNLRLINSSDPGSLDQPVDELDQYDVTITRLALTSRSQATWQDARKAGSKQVRQSFHLRLDSMEISAAERFRDIGSSQEAALARIDNVTASMGTKDVTRFDVEVGAIQGSTSSEKVDYLASLIHRAGALGSDLGKLFSEVSSQEKTRVQNLVHRLVTTGQGAPDPSFLIRPSAVLRSAPQHLRTFDSWKLAMRLRQMWMILAPNEGEQIQLDCLDQSSVLQAELRQEVISAFEKWRSWDLENLDENVLLNIIFGPPGSPPNSTAHVKPTLAAARIKQLQLAINPGPKQNAVTLVDLMASFQRKAPESSSHNDNLASTANPSTILNIYCGDAAVILNWELCELANNILKVVKRMQSQAAVKPSAESDKVAIATTSKRSSEHTVHCVLSFGRGSLILEAINLYSASFSNGAKVSLLTQKGTDNTMNTSLILSCDSVTSSLRSHHQKLVKLVLDKPSVFISHELQTTQTTDSHTIKTTASSQYLRLVVKQDPISLAEILDLVVRDEFAQLYRLKAQIPSSPRSGSSSQKMVDRLSAFRVNVAMFMDRYTISLPLLRSLTYTVHGTVSRAAMAANFGREIIFDFDIKENSHDIQVRVNNVARSISLLQIPPTNGRIRSHMEPGEHAVSVFASVELVQLDASAVYSLLSALNRPEISNALSELQQQAKIIQEHIREVTGEEHTAITVPAENRSTVLAYTTHLTFAGLEVFGNSPLKSEPGSLAHISFSLGSVHLGLSNRVEQHGPTLTYPEFNVNLRRIAFEIQRGRAEAMNSCGNVAFGALVTASSRPGEDGNDKRFFHVKSNAFEVNLSPDTVSTVVDVLGYMGDKIKDLDTSRELEYLRKLRQSKPRISINDADAEGEETNLIDAFLSSITYSFEICNIHVAWLVNKPGEEPTAGKEDLVLSLHRIELGTRTRNSARLTIEDLQVQMVFPSHDKMYRSPNSALLPEIMFNVAYVSTADARRLAFQAVGKPLDVRLTSGFMIPAAHLNNSISLSFKNIQQASQNWNPVAARPEPATPEHPQEVLRKNILGGKRLESLLIDADFAGGVVHLTGRKAPDDLVSATKPGRSGMSGKGQLGPDEATSSTTLRSPGLALKVEFRDNGREDPSLHAEVKIDASNNILYPSVVPLIVDISNSVKEVVSSRGDRRDKPHVQAQEVSTKVKLPEEDSILTTDPSVVLGRMRLNLGLRIYKQEFSLSCQPIARVAATASFDDVYFTANTVRSVDQGNFFAISGAFTNLQASVQHVYSRESTGSFQVPSIVLSFLNSKHVSGTSGVSAILKVSPMEVSVNAKQLQDFMLFREIWLPHNVSGATPSTPAAKLVTETSQGHLVQRYQQVAATAAFPWTASISISSLKITVDLGQSVGRSKFSINDFWISSKKTSDWEQNLCLGFKMIGVESTGRMSGFVALQDFKLRTSIEWPEREQALNETPMVQASVGFSQFRVKAAFDYQAFLVADIRSLEFLMYNVRRSRDGRGDRLVAILDGEAVQMFGTTTSASQGIAMYQAFQRLVQERKANFETSLKEIEKYMKRKSVAAPAGVIQRLNIAKSSSEDGALLKSPISLDTDVVVTLKTLNLGVFPSTFSDHQVFKMEALNAQAQFAASVTADSRIHSILSLTLGQLRIGLASVRTGAAHKSLSELSVEDVVQSATGSRGGTILKVPRVAAVMQTWQRPGGESKRIDYIFKSAFEGKVEVGWNYSRISYIRGMWANHSKTLAQTWGRELPSVTGIKVTGVLPEAEAAAAAAATTTDKEQEKQKQEGKQKSDASGEQQKQANKITAEVKMPQSKYEYVALEPPVIETPQLREMGEATPPLEWIGLNRDKLPNLTHQIVIVALLELAGEVEDAYSRILGSS</sequence>
<dbReference type="GeneID" id="98179947"/>
<feature type="domain" description="Csf1 N-terminal" evidence="3">
    <location>
        <begin position="874"/>
        <end position="1148"/>
    </location>
</feature>
<feature type="region of interest" description="Disordered" evidence="1">
    <location>
        <begin position="3150"/>
        <end position="3187"/>
    </location>
</feature>
<dbReference type="RefSeq" id="XP_070920725.1">
    <property type="nucleotide sequence ID" value="XM_071064624.1"/>
</dbReference>
<dbReference type="EMBL" id="BAAFSV010000005">
    <property type="protein sequence ID" value="GAB1318995.1"/>
    <property type="molecule type" value="Genomic_DNA"/>
</dbReference>
<feature type="domain" description="Csf1 C-terminal region" evidence="4">
    <location>
        <begin position="2490"/>
        <end position="3125"/>
    </location>
</feature>
<feature type="region of interest" description="Disordered" evidence="1">
    <location>
        <begin position="2466"/>
        <end position="2498"/>
    </location>
</feature>
<feature type="transmembrane region" description="Helical" evidence="2">
    <location>
        <begin position="16"/>
        <end position="37"/>
    </location>
</feature>
<feature type="compositionally biased region" description="Basic and acidic residues" evidence="1">
    <location>
        <begin position="322"/>
        <end position="334"/>
    </location>
</feature>
<keyword evidence="5" id="KW-0675">Receptor</keyword>
<accession>A0ABQ0GML1</accession>
<name>A0ABQ0GML1_9PEZI</name>
<dbReference type="PANTHER" id="PTHR32085:SF3">
    <property type="entry name" value="PROTEIN CSF1"/>
    <property type="match status" value="1"/>
</dbReference>
<dbReference type="InterPro" id="IPR056779">
    <property type="entry name" value="Csf1_C"/>
</dbReference>
<feature type="region of interest" description="Disordered" evidence="1">
    <location>
        <begin position="544"/>
        <end position="576"/>
    </location>
</feature>
<evidence type="ECO:0000313" key="5">
    <source>
        <dbReference type="EMBL" id="GAB1318995.1"/>
    </source>
</evidence>
<keyword evidence="2" id="KW-0812">Transmembrane</keyword>
<keyword evidence="2" id="KW-1133">Transmembrane helix</keyword>
<feature type="compositionally biased region" description="Basic and acidic residues" evidence="1">
    <location>
        <begin position="3157"/>
        <end position="3174"/>
    </location>
</feature>
<feature type="compositionally biased region" description="Basic and acidic residues" evidence="1">
    <location>
        <begin position="567"/>
        <end position="576"/>
    </location>
</feature>
<feature type="region of interest" description="Disordered" evidence="1">
    <location>
        <begin position="322"/>
        <end position="345"/>
    </location>
</feature>
<feature type="domain" description="Csf1 C-terminal region" evidence="4">
    <location>
        <begin position="3190"/>
        <end position="3260"/>
    </location>
</feature>
<evidence type="ECO:0000256" key="1">
    <source>
        <dbReference type="SAM" id="MobiDB-lite"/>
    </source>
</evidence>
<keyword evidence="6" id="KW-1185">Reference proteome</keyword>
<feature type="region of interest" description="Disordered" evidence="1">
    <location>
        <begin position="1214"/>
        <end position="1254"/>
    </location>
</feature>
<dbReference type="PANTHER" id="PTHR32085">
    <property type="entry name" value="PROTEIN CSF1"/>
    <property type="match status" value="1"/>
</dbReference>
<organism evidence="5 6">
    <name type="scientific">Madurella fahalii</name>
    <dbReference type="NCBI Taxonomy" id="1157608"/>
    <lineage>
        <taxon>Eukaryota</taxon>
        <taxon>Fungi</taxon>
        <taxon>Dikarya</taxon>
        <taxon>Ascomycota</taxon>
        <taxon>Pezizomycotina</taxon>
        <taxon>Sordariomycetes</taxon>
        <taxon>Sordariomycetidae</taxon>
        <taxon>Sordariales</taxon>
        <taxon>Sordariales incertae sedis</taxon>
        <taxon>Madurella</taxon>
    </lineage>
</organism>
<keyword evidence="2" id="KW-0472">Membrane</keyword>
<reference evidence="5 6" key="1">
    <citation type="submission" date="2024-09" db="EMBL/GenBank/DDBJ databases">
        <title>Itraconazole resistance in Madurella fahalii resulting from another homologue of gene encoding cytochrome P450 14-alpha sterol demethylase (CYP51).</title>
        <authorList>
            <person name="Yoshioka I."/>
            <person name="Fahal A.H."/>
            <person name="Kaneko S."/>
            <person name="Yaguchi T."/>
        </authorList>
    </citation>
    <scope>NUCLEOTIDE SEQUENCE [LARGE SCALE GENOMIC DNA]</scope>
    <source>
        <strain evidence="5 6">IFM 68171</strain>
    </source>
</reference>
<dbReference type="Proteomes" id="UP001628179">
    <property type="component" value="Unassembled WGS sequence"/>
</dbReference>
<feature type="region of interest" description="Disordered" evidence="1">
    <location>
        <begin position="166"/>
        <end position="245"/>
    </location>
</feature>
<dbReference type="Pfam" id="PF25038">
    <property type="entry name" value="Csf1_C"/>
    <property type="match status" value="2"/>
</dbReference>
<comment type="caution">
    <text evidence="5">The sequence shown here is derived from an EMBL/GenBank/DDBJ whole genome shotgun (WGS) entry which is preliminary data.</text>
</comment>
<feature type="compositionally biased region" description="Polar residues" evidence="1">
    <location>
        <begin position="335"/>
        <end position="345"/>
    </location>
</feature>
<protein>
    <submittedName>
        <fullName evidence="5">Macrophage colony-stimulating factor 1 receptor</fullName>
    </submittedName>
</protein>
<gene>
    <name evidence="5" type="primary">CSF1</name>
    <name evidence="5" type="ORF">MFIFM68171_09205</name>
</gene>
<proteinExistence type="predicted"/>
<feature type="transmembrane region" description="Helical" evidence="2">
    <location>
        <begin position="58"/>
        <end position="76"/>
    </location>
</feature>
<feature type="compositionally biased region" description="Basic residues" evidence="1">
    <location>
        <begin position="554"/>
        <end position="566"/>
    </location>
</feature>
<evidence type="ECO:0000313" key="6">
    <source>
        <dbReference type="Proteomes" id="UP001628179"/>
    </source>
</evidence>